<dbReference type="SUPFAM" id="SSF51735">
    <property type="entry name" value="NAD(P)-binding Rossmann-fold domains"/>
    <property type="match status" value="1"/>
</dbReference>
<dbReference type="InterPro" id="IPR006366">
    <property type="entry name" value="CobA/CysG_C"/>
</dbReference>
<feature type="binding site" evidence="15">
    <location>
        <position position="391"/>
    </location>
    <ligand>
        <name>S-adenosyl-L-methionine</name>
        <dbReference type="ChEBI" id="CHEBI:59789"/>
    </ligand>
</feature>
<dbReference type="NCBIfam" id="TIGR01470">
    <property type="entry name" value="cysG_Nterm"/>
    <property type="match status" value="1"/>
</dbReference>
<dbReference type="InterPro" id="IPR006367">
    <property type="entry name" value="Sirohaem_synthase_N"/>
</dbReference>
<dbReference type="Pfam" id="PF10414">
    <property type="entry name" value="CysG_dimeriser"/>
    <property type="match status" value="1"/>
</dbReference>
<dbReference type="PROSITE" id="PS00839">
    <property type="entry name" value="SUMT_1"/>
    <property type="match status" value="1"/>
</dbReference>
<dbReference type="SUPFAM" id="SSF53790">
    <property type="entry name" value="Tetrapyrrole methylase"/>
    <property type="match status" value="1"/>
</dbReference>
<evidence type="ECO:0000256" key="16">
    <source>
        <dbReference type="PIRSR" id="PIRSR036426-1"/>
    </source>
</evidence>
<dbReference type="NCBIfam" id="TIGR01469">
    <property type="entry name" value="cobA_cysG_Cterm"/>
    <property type="match status" value="1"/>
</dbReference>
<evidence type="ECO:0000256" key="13">
    <source>
        <dbReference type="ARBA" id="ARBA00047561"/>
    </source>
</evidence>
<keyword evidence="5 15" id="KW-0808">Transferase</keyword>
<evidence type="ECO:0000256" key="15">
    <source>
        <dbReference type="HAMAP-Rule" id="MF_01646"/>
    </source>
</evidence>
<dbReference type="HAMAP" id="MF_01646">
    <property type="entry name" value="Siroheme_synth"/>
    <property type="match status" value="1"/>
</dbReference>
<evidence type="ECO:0000256" key="17">
    <source>
        <dbReference type="RuleBase" id="RU003960"/>
    </source>
</evidence>
<comment type="similarity">
    <text evidence="2 17">Belongs to the precorrin methyltransferase family.</text>
</comment>
<feature type="binding site" evidence="15">
    <location>
        <begin position="50"/>
        <end position="51"/>
    </location>
    <ligand>
        <name>NAD(+)</name>
        <dbReference type="ChEBI" id="CHEBI:57540"/>
    </ligand>
</feature>
<dbReference type="GO" id="GO:0051287">
    <property type="term" value="F:NAD binding"/>
    <property type="evidence" value="ECO:0007669"/>
    <property type="project" value="InterPro"/>
</dbReference>
<feature type="binding site" evidence="15">
    <location>
        <begin position="29"/>
        <end position="30"/>
    </location>
    <ligand>
        <name>NAD(+)</name>
        <dbReference type="ChEBI" id="CHEBI:57540"/>
    </ligand>
</feature>
<comment type="pathway">
    <text evidence="12 15">Porphyrin-containing compound metabolism; siroheme biosynthesis; precorrin-2 from uroporphyrinogen III: step 1/1.</text>
</comment>
<evidence type="ECO:0000313" key="22">
    <source>
        <dbReference type="Proteomes" id="UP000295414"/>
    </source>
</evidence>
<keyword evidence="4 15" id="KW-0489">Methyltransferase</keyword>
<dbReference type="NCBIfam" id="NF004790">
    <property type="entry name" value="PRK06136.1"/>
    <property type="match status" value="1"/>
</dbReference>
<feature type="active site" description="Proton acceptor" evidence="15 16">
    <location>
        <position position="255"/>
    </location>
</feature>
<evidence type="ECO:0000259" key="20">
    <source>
        <dbReference type="Pfam" id="PF14824"/>
    </source>
</evidence>
<keyword evidence="8 15" id="KW-0520">NAD</keyword>
<dbReference type="InterPro" id="IPR028281">
    <property type="entry name" value="Sirohaem_synthase_central"/>
</dbReference>
<dbReference type="Pfam" id="PF13241">
    <property type="entry name" value="NAD_binding_7"/>
    <property type="match status" value="1"/>
</dbReference>
<evidence type="ECO:0000256" key="2">
    <source>
        <dbReference type="ARBA" id="ARBA00005879"/>
    </source>
</evidence>
<dbReference type="GO" id="GO:0051266">
    <property type="term" value="F:sirohydrochlorin ferrochelatase activity"/>
    <property type="evidence" value="ECO:0007669"/>
    <property type="project" value="UniProtKB-EC"/>
</dbReference>
<feature type="active site" description="Proton donor" evidence="15 16">
    <location>
        <position position="277"/>
    </location>
</feature>
<feature type="binding site" evidence="15">
    <location>
        <position position="420"/>
    </location>
    <ligand>
        <name>S-adenosyl-L-methionine</name>
        <dbReference type="ChEBI" id="CHEBI:59789"/>
    </ligand>
</feature>
<evidence type="ECO:0000259" key="19">
    <source>
        <dbReference type="Pfam" id="PF10414"/>
    </source>
</evidence>
<feature type="domain" description="Sirohaem synthase dimerisation" evidence="19">
    <location>
        <begin position="158"/>
        <end position="214"/>
    </location>
</feature>
<evidence type="ECO:0000256" key="8">
    <source>
        <dbReference type="ARBA" id="ARBA00023027"/>
    </source>
</evidence>
<dbReference type="UniPathway" id="UPA00148">
    <property type="reaction ID" value="UER00211"/>
</dbReference>
<dbReference type="PROSITE" id="PS00840">
    <property type="entry name" value="SUMT_2"/>
    <property type="match status" value="1"/>
</dbReference>
<comment type="catalytic activity">
    <reaction evidence="15">
        <text>uroporphyrinogen III + 2 S-adenosyl-L-methionine = precorrin-2 + 2 S-adenosyl-L-homocysteine + H(+)</text>
        <dbReference type="Rhea" id="RHEA:32459"/>
        <dbReference type="ChEBI" id="CHEBI:15378"/>
        <dbReference type="ChEBI" id="CHEBI:57308"/>
        <dbReference type="ChEBI" id="CHEBI:57856"/>
        <dbReference type="ChEBI" id="CHEBI:58827"/>
        <dbReference type="ChEBI" id="CHEBI:59789"/>
        <dbReference type="EC" id="2.1.1.107"/>
    </reaction>
</comment>
<evidence type="ECO:0000256" key="5">
    <source>
        <dbReference type="ARBA" id="ARBA00022679"/>
    </source>
</evidence>
<dbReference type="UniPathway" id="UPA00262">
    <property type="reaction ID" value="UER00211"/>
</dbReference>
<evidence type="ECO:0000256" key="4">
    <source>
        <dbReference type="ARBA" id="ARBA00022603"/>
    </source>
</evidence>
<dbReference type="GO" id="GO:0004851">
    <property type="term" value="F:uroporphyrin-III C-methyltransferase activity"/>
    <property type="evidence" value="ECO:0007669"/>
    <property type="project" value="UniProtKB-UniRule"/>
</dbReference>
<comment type="similarity">
    <text evidence="15">In the N-terminal section; belongs to the precorrin-2 dehydrogenase / sirohydrochlorin ferrochelatase family.</text>
</comment>
<dbReference type="Gene3D" id="1.10.8.210">
    <property type="entry name" value="Sirohaem synthase, dimerisation domain"/>
    <property type="match status" value="1"/>
</dbReference>
<comment type="pathway">
    <text evidence="1 15">Porphyrin-containing compound metabolism; siroheme biosynthesis; sirohydrochlorin from precorrin-2: step 1/1.</text>
</comment>
<dbReference type="EC" id="4.99.1.4" evidence="15"/>
<dbReference type="FunFam" id="3.40.1010.10:FF:000001">
    <property type="entry name" value="Siroheme synthase"/>
    <property type="match status" value="1"/>
</dbReference>
<feature type="region of interest" description="Uroporphyrinogen-III C-methyltransferase" evidence="15">
    <location>
        <begin position="223"/>
        <end position="482"/>
    </location>
</feature>
<dbReference type="InterPro" id="IPR003043">
    <property type="entry name" value="Uropor_MeTrfase_CS"/>
</dbReference>
<protein>
    <recommendedName>
        <fullName evidence="15">Siroheme synthase</fullName>
    </recommendedName>
    <domain>
        <recommendedName>
            <fullName evidence="15">Uroporphyrinogen-III C-methyltransferase</fullName>
            <shortName evidence="15">Urogen III methylase</shortName>
            <ecNumber evidence="15">2.1.1.107</ecNumber>
        </recommendedName>
        <alternativeName>
            <fullName evidence="15">SUMT</fullName>
        </alternativeName>
        <alternativeName>
            <fullName evidence="15">Uroporphyrinogen III methylase</fullName>
            <shortName evidence="15">UROM</shortName>
        </alternativeName>
    </domain>
    <domain>
        <recommendedName>
            <fullName evidence="15">Precorrin-2 dehydrogenase</fullName>
            <ecNumber evidence="15">1.3.1.76</ecNumber>
        </recommendedName>
    </domain>
    <domain>
        <recommendedName>
            <fullName evidence="15">Sirohydrochlorin ferrochelatase</fullName>
            <ecNumber evidence="15">4.99.1.4</ecNumber>
        </recommendedName>
    </domain>
</protein>
<dbReference type="GO" id="GO:0032259">
    <property type="term" value="P:methylation"/>
    <property type="evidence" value="ECO:0007669"/>
    <property type="project" value="UniProtKB-KW"/>
</dbReference>
<dbReference type="Gene3D" id="3.40.1010.10">
    <property type="entry name" value="Cobalt-precorrin-4 Transmethylase, Domain 1"/>
    <property type="match status" value="1"/>
</dbReference>
<evidence type="ECO:0000259" key="18">
    <source>
        <dbReference type="Pfam" id="PF00590"/>
    </source>
</evidence>
<feature type="modified residue" description="Phosphoserine" evidence="15">
    <location>
        <position position="135"/>
    </location>
</feature>
<dbReference type="AlphaFoldDB" id="A0A4R3NBW5"/>
<feature type="domain" description="Tetrapyrrole methylase" evidence="18">
    <location>
        <begin position="225"/>
        <end position="435"/>
    </location>
</feature>
<comment type="pathway">
    <text evidence="14 15">Cofactor biosynthesis; adenosylcobalamin biosynthesis; precorrin-2 from uroporphyrinogen III: step 1/1.</text>
</comment>
<dbReference type="PANTHER" id="PTHR45790:SF1">
    <property type="entry name" value="SIROHEME SYNTHASE"/>
    <property type="match status" value="1"/>
</dbReference>
<keyword evidence="7 15" id="KW-0560">Oxidoreductase</keyword>
<keyword evidence="10 15" id="KW-0627">Porphyrin biosynthesis</keyword>
<evidence type="ECO:0000256" key="6">
    <source>
        <dbReference type="ARBA" id="ARBA00022691"/>
    </source>
</evidence>
<keyword evidence="9 15" id="KW-0456">Lyase</keyword>
<keyword evidence="3 15" id="KW-0169">Cobalamin biosynthesis</keyword>
<feature type="binding site" evidence="15">
    <location>
        <begin position="309"/>
        <end position="311"/>
    </location>
    <ligand>
        <name>S-adenosyl-L-methionine</name>
        <dbReference type="ChEBI" id="CHEBI:59789"/>
    </ligand>
</feature>
<dbReference type="InterPro" id="IPR050161">
    <property type="entry name" value="Siro_Cobalamin_biosynth"/>
</dbReference>
<dbReference type="Gene3D" id="3.30.950.10">
    <property type="entry name" value="Methyltransferase, Cobalt-precorrin-4 Transmethylase, Domain 2"/>
    <property type="match status" value="1"/>
</dbReference>
<dbReference type="PIRSF" id="PIRSF036426">
    <property type="entry name" value="Sirohaem_synth"/>
    <property type="match status" value="1"/>
</dbReference>
<organism evidence="21 22">
    <name type="scientific">Thermomonas haemolytica</name>
    <dbReference type="NCBI Taxonomy" id="141949"/>
    <lineage>
        <taxon>Bacteria</taxon>
        <taxon>Pseudomonadati</taxon>
        <taxon>Pseudomonadota</taxon>
        <taxon>Gammaproteobacteria</taxon>
        <taxon>Lysobacterales</taxon>
        <taxon>Lysobacteraceae</taxon>
        <taxon>Thermomonas</taxon>
    </lineage>
</organism>
<dbReference type="Pfam" id="PF00590">
    <property type="entry name" value="TP_methylase"/>
    <property type="match status" value="1"/>
</dbReference>
<keyword evidence="22" id="KW-1185">Reference proteome</keyword>
<evidence type="ECO:0000256" key="12">
    <source>
        <dbReference type="ARBA" id="ARBA00025705"/>
    </source>
</evidence>
<evidence type="ECO:0000313" key="21">
    <source>
        <dbReference type="EMBL" id="TCT26197.1"/>
    </source>
</evidence>
<feature type="region of interest" description="Precorrin-2 dehydrogenase / sirohydrochlorin ferrochelatase" evidence="15">
    <location>
        <begin position="1"/>
        <end position="210"/>
    </location>
</feature>
<evidence type="ECO:0000256" key="1">
    <source>
        <dbReference type="ARBA" id="ARBA00005010"/>
    </source>
</evidence>
<keyword evidence="6 15" id="KW-0949">S-adenosyl-L-methionine</keyword>
<dbReference type="PANTHER" id="PTHR45790">
    <property type="entry name" value="SIROHEME SYNTHASE-RELATED"/>
    <property type="match status" value="1"/>
</dbReference>
<dbReference type="InterPro" id="IPR037115">
    <property type="entry name" value="Sirohaem_synt_dimer_dom_sf"/>
</dbReference>
<dbReference type="SUPFAM" id="SSF75615">
    <property type="entry name" value="Siroheme synthase middle domains-like"/>
    <property type="match status" value="1"/>
</dbReference>
<dbReference type="InterPro" id="IPR000878">
    <property type="entry name" value="4pyrrol_Mease"/>
</dbReference>
<dbReference type="NCBIfam" id="NF007922">
    <property type="entry name" value="PRK10637.1"/>
    <property type="match status" value="1"/>
</dbReference>
<dbReference type="InterPro" id="IPR035996">
    <property type="entry name" value="4pyrrol_Methylase_sf"/>
</dbReference>
<evidence type="ECO:0000256" key="11">
    <source>
        <dbReference type="ARBA" id="ARBA00023268"/>
    </source>
</evidence>
<dbReference type="GO" id="GO:0009236">
    <property type="term" value="P:cobalamin biosynthetic process"/>
    <property type="evidence" value="ECO:0007669"/>
    <property type="project" value="UniProtKB-UniRule"/>
</dbReference>
<feature type="domain" description="Siroheme synthase central" evidence="20">
    <location>
        <begin position="126"/>
        <end position="151"/>
    </location>
</feature>
<evidence type="ECO:0000256" key="9">
    <source>
        <dbReference type="ARBA" id="ARBA00023239"/>
    </source>
</evidence>
<dbReference type="EC" id="1.3.1.76" evidence="15"/>
<comment type="pathway">
    <text evidence="15">Cofactor biosynthesis; adenosylcobalamin biosynthesis; sirohydrochlorin from precorrin-2: step 1/1.</text>
</comment>
<evidence type="ECO:0000256" key="14">
    <source>
        <dbReference type="ARBA" id="ARBA00060548"/>
    </source>
</evidence>
<comment type="catalytic activity">
    <reaction evidence="15">
        <text>siroheme + 2 H(+) = sirohydrochlorin + Fe(2+)</text>
        <dbReference type="Rhea" id="RHEA:24360"/>
        <dbReference type="ChEBI" id="CHEBI:15378"/>
        <dbReference type="ChEBI" id="CHEBI:29033"/>
        <dbReference type="ChEBI" id="CHEBI:58351"/>
        <dbReference type="ChEBI" id="CHEBI:60052"/>
        <dbReference type="EC" id="4.99.1.4"/>
    </reaction>
</comment>
<dbReference type="CDD" id="cd11642">
    <property type="entry name" value="SUMT"/>
    <property type="match status" value="1"/>
</dbReference>
<dbReference type="FunFam" id="3.30.950.10:FF:000001">
    <property type="entry name" value="Siroheme synthase"/>
    <property type="match status" value="1"/>
</dbReference>
<dbReference type="InterPro" id="IPR036291">
    <property type="entry name" value="NAD(P)-bd_dom_sf"/>
</dbReference>
<comment type="catalytic activity">
    <reaction evidence="13 15">
        <text>precorrin-2 + NAD(+) = sirohydrochlorin + NADH + 2 H(+)</text>
        <dbReference type="Rhea" id="RHEA:15613"/>
        <dbReference type="ChEBI" id="CHEBI:15378"/>
        <dbReference type="ChEBI" id="CHEBI:57540"/>
        <dbReference type="ChEBI" id="CHEBI:57945"/>
        <dbReference type="ChEBI" id="CHEBI:58351"/>
        <dbReference type="ChEBI" id="CHEBI:58827"/>
        <dbReference type="EC" id="1.3.1.76"/>
    </reaction>
</comment>
<dbReference type="InterPro" id="IPR019478">
    <property type="entry name" value="Sirohaem_synthase_dimer_dom"/>
</dbReference>
<dbReference type="GO" id="GO:0043115">
    <property type="term" value="F:precorrin-2 dehydrogenase activity"/>
    <property type="evidence" value="ECO:0007669"/>
    <property type="project" value="UniProtKB-UniRule"/>
</dbReference>
<dbReference type="InterPro" id="IPR012409">
    <property type="entry name" value="Sirohaem_synth"/>
</dbReference>
<evidence type="ECO:0000256" key="10">
    <source>
        <dbReference type="ARBA" id="ARBA00023244"/>
    </source>
</evidence>
<accession>A0A4R3NBW5</accession>
<name>A0A4R3NBW5_9GAMM</name>
<sequence>MSGPPPPPVLFPLFLDLRDRLVLVVGGGAVAARKIAALREAGAAVAVVAPRLDPALAALAGQGAIAHVADRFAPEQLDDAWLVIAATDDGAVNQAVAAAAAARRLWVNVVDDAALASAQLPARVQRGPLQLAISSGGAAPMLARHLREWLEVQLDDAWTALAQLLAGWRPRIRARFPQPAARRAFFERLLAGPLLALLRGGDTAGAQQALEQALADDAPSARGRVSLVGAGPGDPGLLTLRALRVLNQADVILHDRLVSAEVLALARRDAERIAVGKEIGGDHHATQQRIHALMLELARAGKHVVRLKGGDPFVFGRGGEELELLRAHAIDYEVVPGITAALACAAYAGIPLTHRAHAQSLHLLTAHACSGDPDHDWGALAQPGQTLVFYMGVAGLARLRDALLAHGRPPSTPFALVERGSLPQQRVLTGRLDTLAELAQAHAIQAPALLVVGEVAALAGRLHWFGAPPLVGPPDTALATAA</sequence>
<dbReference type="GO" id="GO:0019354">
    <property type="term" value="P:siroheme biosynthetic process"/>
    <property type="evidence" value="ECO:0007669"/>
    <property type="project" value="UniProtKB-UniRule"/>
</dbReference>
<feature type="binding site" evidence="15">
    <location>
        <position position="232"/>
    </location>
    <ligand>
        <name>S-adenosyl-L-methionine</name>
        <dbReference type="ChEBI" id="CHEBI:59789"/>
    </ligand>
</feature>
<evidence type="ECO:0000256" key="3">
    <source>
        <dbReference type="ARBA" id="ARBA00022573"/>
    </source>
</evidence>
<dbReference type="InterPro" id="IPR014776">
    <property type="entry name" value="4pyrrole_Mease_sub2"/>
</dbReference>
<dbReference type="Gene3D" id="3.40.50.720">
    <property type="entry name" value="NAD(P)-binding Rossmann-like Domain"/>
    <property type="match status" value="1"/>
</dbReference>
<comment type="pathway">
    <text evidence="15">Porphyrin-containing compound metabolism; siroheme biosynthesis; siroheme from sirohydrochlorin: step 1/1.</text>
</comment>
<dbReference type="InterPro" id="IPR014777">
    <property type="entry name" value="4pyrrole_Mease_sub1"/>
</dbReference>
<dbReference type="RefSeq" id="WP_114960094.1">
    <property type="nucleotide sequence ID" value="NZ_QLKV01000005.1"/>
</dbReference>
<dbReference type="EMBL" id="SMAP01000001">
    <property type="protein sequence ID" value="TCT26197.1"/>
    <property type="molecule type" value="Genomic_DNA"/>
</dbReference>
<comment type="similarity">
    <text evidence="15">In the C-terminal section; belongs to the precorrin methyltransferase family.</text>
</comment>
<proteinExistence type="inferred from homology"/>
<comment type="function">
    <text evidence="15">Multifunctional enzyme that catalyzes the SAM-dependent methylations of uroporphyrinogen III at position C-2 and C-7 to form precorrin-2 via precorrin-1. Then it catalyzes the NAD-dependent ring dehydrogenation of precorrin-2 to yield sirohydrochlorin. Finally, it catalyzes the ferrochelation of sirohydrochlorin to yield siroheme.</text>
</comment>
<dbReference type="Proteomes" id="UP000295414">
    <property type="component" value="Unassembled WGS sequence"/>
</dbReference>
<keyword evidence="15" id="KW-0597">Phosphoprotein</keyword>
<keyword evidence="11 15" id="KW-0511">Multifunctional enzyme</keyword>
<comment type="caution">
    <text evidence="21">The sequence shown here is derived from an EMBL/GenBank/DDBJ whole genome shotgun (WGS) entry which is preliminary data.</text>
</comment>
<feature type="binding site" evidence="15">
    <location>
        <position position="314"/>
    </location>
    <ligand>
        <name>S-adenosyl-L-methionine</name>
        <dbReference type="ChEBI" id="CHEBI:59789"/>
    </ligand>
</feature>
<dbReference type="EC" id="2.1.1.107" evidence="15"/>
<dbReference type="Pfam" id="PF14824">
    <property type="entry name" value="Sirohm_synth_M"/>
    <property type="match status" value="1"/>
</dbReference>
<reference evidence="21 22" key="1">
    <citation type="submission" date="2019-03" db="EMBL/GenBank/DDBJ databases">
        <title>Genomic Encyclopedia of Type Strains, Phase IV (KMG-IV): sequencing the most valuable type-strain genomes for metagenomic binning, comparative biology and taxonomic classification.</title>
        <authorList>
            <person name="Goeker M."/>
        </authorList>
    </citation>
    <scope>NUCLEOTIDE SEQUENCE [LARGE SCALE GENOMIC DNA]</scope>
    <source>
        <strain evidence="21 22">DSM 13605</strain>
    </source>
</reference>
<dbReference type="Gene3D" id="3.30.160.110">
    <property type="entry name" value="Siroheme synthase, domain 2"/>
    <property type="match status" value="1"/>
</dbReference>
<feature type="binding site" evidence="15">
    <location>
        <begin position="339"/>
        <end position="340"/>
    </location>
    <ligand>
        <name>S-adenosyl-L-methionine</name>
        <dbReference type="ChEBI" id="CHEBI:59789"/>
    </ligand>
</feature>
<gene>
    <name evidence="15" type="primary">cysG</name>
    <name evidence="21" type="ORF">EDC34_101525</name>
</gene>
<evidence type="ECO:0000256" key="7">
    <source>
        <dbReference type="ARBA" id="ARBA00023002"/>
    </source>
</evidence>